<dbReference type="PANTHER" id="PTHR39181">
    <property type="entry name" value="TYROSINE-PROTEIN PHOSPHATASE YWQE"/>
    <property type="match status" value="1"/>
</dbReference>
<protein>
    <recommendedName>
        <fullName evidence="2">protein-tyrosine-phosphatase</fullName>
        <ecNumber evidence="2">3.1.3.48</ecNumber>
    </recommendedName>
</protein>
<comment type="caution">
    <text evidence="6">The sequence shown here is derived from an EMBL/GenBank/DDBJ whole genome shotgun (WGS) entry which is preliminary data.</text>
</comment>
<reference evidence="6" key="2">
    <citation type="submission" date="2021-04" db="EMBL/GenBank/DDBJ databases">
        <authorList>
            <person name="Gilroy R."/>
        </authorList>
    </citation>
    <scope>NUCLEOTIDE SEQUENCE</scope>
    <source>
        <strain evidence="6">ChiSjej2B20-11307</strain>
    </source>
</reference>
<dbReference type="EC" id="3.1.3.48" evidence="2"/>
<evidence type="ECO:0000313" key="7">
    <source>
        <dbReference type="Proteomes" id="UP000824223"/>
    </source>
</evidence>
<dbReference type="Gene3D" id="3.20.20.140">
    <property type="entry name" value="Metal-dependent hydrolases"/>
    <property type="match status" value="1"/>
</dbReference>
<reference evidence="6" key="1">
    <citation type="journal article" date="2021" name="PeerJ">
        <title>Extensive microbial diversity within the chicken gut microbiome revealed by metagenomics and culture.</title>
        <authorList>
            <person name="Gilroy R."/>
            <person name="Ravi A."/>
            <person name="Getino M."/>
            <person name="Pursley I."/>
            <person name="Horton D.L."/>
            <person name="Alikhan N.F."/>
            <person name="Baker D."/>
            <person name="Gharbi K."/>
            <person name="Hall N."/>
            <person name="Watson M."/>
            <person name="Adriaenssens E.M."/>
            <person name="Foster-Nyarko E."/>
            <person name="Jarju S."/>
            <person name="Secka A."/>
            <person name="Antonio M."/>
            <person name="Oren A."/>
            <person name="Chaudhuri R.R."/>
            <person name="La Ragione R."/>
            <person name="Hildebrand F."/>
            <person name="Pallen M.J."/>
        </authorList>
    </citation>
    <scope>NUCLEOTIDE SEQUENCE</scope>
    <source>
        <strain evidence="6">ChiSjej2B20-11307</strain>
    </source>
</reference>
<dbReference type="InterPro" id="IPR016195">
    <property type="entry name" value="Pol/histidinol_Pase-like"/>
</dbReference>
<dbReference type="EMBL" id="DXAK01000033">
    <property type="protein sequence ID" value="HJA06738.1"/>
    <property type="molecule type" value="Genomic_DNA"/>
</dbReference>
<sequence>MIRIIDTHSHILPEVDDGAQNIEETRRMLQIAYDEGIRYIIATPHHHPRRGSQPPRALRRQLKLVREEAEKISEKLRVYLGTEIYFGQDVMDKLKEKKVLPMNGTRYVLVEFAPGDSADYINQSLQRIQMKGYIVILAHIERYKCLRESMSDTRHLANMGVKIQVNAGSITGASGWRVKQYIKQLMKEDLVFCVGTDAHNAQKRPPQIKKAAEYVKKKYGEEYMRRIFFSNAVVMLKKKKKNESRQTNTGI</sequence>
<evidence type="ECO:0000256" key="2">
    <source>
        <dbReference type="ARBA" id="ARBA00013064"/>
    </source>
</evidence>
<keyword evidence="3" id="KW-0378">Hydrolase</keyword>
<evidence type="ECO:0000256" key="1">
    <source>
        <dbReference type="ARBA" id="ARBA00005750"/>
    </source>
</evidence>
<dbReference type="GO" id="GO:0030145">
    <property type="term" value="F:manganese ion binding"/>
    <property type="evidence" value="ECO:0007669"/>
    <property type="project" value="InterPro"/>
</dbReference>
<evidence type="ECO:0000256" key="3">
    <source>
        <dbReference type="ARBA" id="ARBA00022801"/>
    </source>
</evidence>
<accession>A0A9D2KKT0</accession>
<dbReference type="InterPro" id="IPR016667">
    <property type="entry name" value="Caps_polysacc_synth_CpsB/CapC"/>
</dbReference>
<comment type="catalytic activity">
    <reaction evidence="5">
        <text>O-phospho-L-tyrosyl-[protein] + H2O = L-tyrosyl-[protein] + phosphate</text>
        <dbReference type="Rhea" id="RHEA:10684"/>
        <dbReference type="Rhea" id="RHEA-COMP:10136"/>
        <dbReference type="Rhea" id="RHEA-COMP:20101"/>
        <dbReference type="ChEBI" id="CHEBI:15377"/>
        <dbReference type="ChEBI" id="CHEBI:43474"/>
        <dbReference type="ChEBI" id="CHEBI:46858"/>
        <dbReference type="ChEBI" id="CHEBI:61978"/>
        <dbReference type="EC" id="3.1.3.48"/>
    </reaction>
</comment>
<dbReference type="PIRSF" id="PIRSF016557">
    <property type="entry name" value="Caps_synth_CpsB"/>
    <property type="match status" value="1"/>
</dbReference>
<dbReference type="AlphaFoldDB" id="A0A9D2KKT0"/>
<evidence type="ECO:0000256" key="4">
    <source>
        <dbReference type="ARBA" id="ARBA00022912"/>
    </source>
</evidence>
<proteinExistence type="inferred from homology"/>
<name>A0A9D2KKT0_9FIRM</name>
<dbReference type="SUPFAM" id="SSF89550">
    <property type="entry name" value="PHP domain-like"/>
    <property type="match status" value="1"/>
</dbReference>
<dbReference type="Pfam" id="PF19567">
    <property type="entry name" value="CpsB_CapC"/>
    <property type="match status" value="1"/>
</dbReference>
<keyword evidence="4" id="KW-0904">Protein phosphatase</keyword>
<dbReference type="Proteomes" id="UP000824223">
    <property type="component" value="Unassembled WGS sequence"/>
</dbReference>
<dbReference type="PANTHER" id="PTHR39181:SF1">
    <property type="entry name" value="TYROSINE-PROTEIN PHOSPHATASE YWQE"/>
    <property type="match status" value="1"/>
</dbReference>
<gene>
    <name evidence="6" type="ORF">H9798_06275</name>
</gene>
<dbReference type="GO" id="GO:0004725">
    <property type="term" value="F:protein tyrosine phosphatase activity"/>
    <property type="evidence" value="ECO:0007669"/>
    <property type="project" value="UniProtKB-EC"/>
</dbReference>
<evidence type="ECO:0000256" key="5">
    <source>
        <dbReference type="ARBA" id="ARBA00051722"/>
    </source>
</evidence>
<evidence type="ECO:0000313" key="6">
    <source>
        <dbReference type="EMBL" id="HJA06738.1"/>
    </source>
</evidence>
<organism evidence="6 7">
    <name type="scientific">Candidatus Mediterraneibacter pullicola</name>
    <dbReference type="NCBI Taxonomy" id="2838682"/>
    <lineage>
        <taxon>Bacteria</taxon>
        <taxon>Bacillati</taxon>
        <taxon>Bacillota</taxon>
        <taxon>Clostridia</taxon>
        <taxon>Lachnospirales</taxon>
        <taxon>Lachnospiraceae</taxon>
        <taxon>Mediterraneibacter</taxon>
    </lineage>
</organism>
<comment type="similarity">
    <text evidence="1">Belongs to the metallo-dependent hydrolases superfamily. CpsB/CapC family.</text>
</comment>